<dbReference type="Proteomes" id="UP000027822">
    <property type="component" value="Unassembled WGS sequence"/>
</dbReference>
<feature type="transmembrane region" description="Helical" evidence="1">
    <location>
        <begin position="43"/>
        <end position="63"/>
    </location>
</feature>
<gene>
    <name evidence="2" type="ORF">BAMA_10440</name>
</gene>
<dbReference type="OrthoDB" id="10020499at2"/>
<dbReference type="eggNOG" id="ENOG5030EN2">
    <property type="taxonomic scope" value="Bacteria"/>
</dbReference>
<organism evidence="2 3">
    <name type="scientific">Bacillus manliponensis</name>
    <dbReference type="NCBI Taxonomy" id="574376"/>
    <lineage>
        <taxon>Bacteria</taxon>
        <taxon>Bacillati</taxon>
        <taxon>Bacillota</taxon>
        <taxon>Bacilli</taxon>
        <taxon>Bacillales</taxon>
        <taxon>Bacillaceae</taxon>
        <taxon>Bacillus</taxon>
        <taxon>Bacillus cereus group</taxon>
    </lineage>
</organism>
<dbReference type="AlphaFoldDB" id="A0A073JUD1"/>
<keyword evidence="3" id="KW-1185">Reference proteome</keyword>
<evidence type="ECO:0000313" key="3">
    <source>
        <dbReference type="Proteomes" id="UP000027822"/>
    </source>
</evidence>
<feature type="transmembrane region" description="Helical" evidence="1">
    <location>
        <begin position="145"/>
        <end position="163"/>
    </location>
</feature>
<evidence type="ECO:0000313" key="2">
    <source>
        <dbReference type="EMBL" id="KEK17895.1"/>
    </source>
</evidence>
<keyword evidence="1" id="KW-0472">Membrane</keyword>
<dbReference type="EMBL" id="JOTN01000020">
    <property type="protein sequence ID" value="KEK17895.1"/>
    <property type="molecule type" value="Genomic_DNA"/>
</dbReference>
<reference evidence="2 3" key="1">
    <citation type="submission" date="2014-06" db="EMBL/GenBank/DDBJ databases">
        <title>Draft genome sequence of Bacillus manliponensis JCM 15802 (MCCC 1A00708).</title>
        <authorList>
            <person name="Lai Q."/>
            <person name="Liu Y."/>
            <person name="Shao Z."/>
        </authorList>
    </citation>
    <scope>NUCLEOTIDE SEQUENCE [LARGE SCALE GENOMIC DNA]</scope>
    <source>
        <strain evidence="2 3">JCM 15802</strain>
    </source>
</reference>
<feature type="transmembrane region" description="Helical" evidence="1">
    <location>
        <begin position="103"/>
        <end position="124"/>
    </location>
</feature>
<proteinExistence type="predicted"/>
<protein>
    <recommendedName>
        <fullName evidence="4">Stage II sporulation protein M</fullName>
    </recommendedName>
</protein>
<keyword evidence="1" id="KW-1133">Transmembrane helix</keyword>
<comment type="caution">
    <text evidence="2">The sequence shown here is derived from an EMBL/GenBank/DDBJ whole genome shotgun (WGS) entry which is preliminary data.</text>
</comment>
<accession>A0A073JUD1</accession>
<keyword evidence="1" id="KW-0812">Transmembrane</keyword>
<evidence type="ECO:0008006" key="4">
    <source>
        <dbReference type="Google" id="ProtNLM"/>
    </source>
</evidence>
<feature type="transmembrane region" description="Helical" evidence="1">
    <location>
        <begin position="7"/>
        <end position="23"/>
    </location>
</feature>
<dbReference type="RefSeq" id="WP_034642243.1">
    <property type="nucleotide sequence ID" value="NZ_CBCSJC010000050.1"/>
</dbReference>
<name>A0A073JUD1_9BACI</name>
<sequence length="173" mass="19723">MYNKKWIFTYFILVITTFYFGYINTESGSTEGKIYNLLEFEDVLLVFGINTFSIIVLFFLSFFGGSIPFIFKLLYSIGSAAKASGVSPLIYFPISLCHGLFEIIALFIILSIAKESIVLFIDIVKKKKNSKEFKSFMINTLKRELPILVGILIIGALIEVYISNRLFVWVMTS</sequence>
<evidence type="ECO:0000256" key="1">
    <source>
        <dbReference type="SAM" id="Phobius"/>
    </source>
</evidence>
<feature type="transmembrane region" description="Helical" evidence="1">
    <location>
        <begin position="70"/>
        <end position="91"/>
    </location>
</feature>